<protein>
    <recommendedName>
        <fullName evidence="4">DUF1311 domain-containing protein</fullName>
    </recommendedName>
</protein>
<dbReference type="EMBL" id="BPQM01000002">
    <property type="protein sequence ID" value="GJD76859.1"/>
    <property type="molecule type" value="Genomic_DNA"/>
</dbReference>
<feature type="signal peptide" evidence="1">
    <location>
        <begin position="1"/>
        <end position="21"/>
    </location>
</feature>
<keyword evidence="3" id="KW-1185">Reference proteome</keyword>
<evidence type="ECO:0000256" key="1">
    <source>
        <dbReference type="SAM" id="SignalP"/>
    </source>
</evidence>
<evidence type="ECO:0000313" key="2">
    <source>
        <dbReference type="EMBL" id="GJD76859.1"/>
    </source>
</evidence>
<evidence type="ECO:0000313" key="3">
    <source>
        <dbReference type="Proteomes" id="UP001055108"/>
    </source>
</evidence>
<evidence type="ECO:0008006" key="4">
    <source>
        <dbReference type="Google" id="ProtNLM"/>
    </source>
</evidence>
<accession>A0AA37M9K7</accession>
<dbReference type="AlphaFoldDB" id="A0AA37M9K7"/>
<dbReference type="Proteomes" id="UP001055108">
    <property type="component" value="Unassembled WGS sequence"/>
</dbReference>
<feature type="chain" id="PRO_5041278057" description="DUF1311 domain-containing protein" evidence="1">
    <location>
        <begin position="22"/>
        <end position="103"/>
    </location>
</feature>
<name>A0AA37M9K7_9HYPH</name>
<reference evidence="2" key="1">
    <citation type="journal article" date="2016" name="Front. Microbiol.">
        <title>Genome Sequence of the Piezophilic, Mesophilic Sulfate-Reducing Bacterium Desulfovibrio indicus J2T.</title>
        <authorList>
            <person name="Cao J."/>
            <person name="Maignien L."/>
            <person name="Shao Z."/>
            <person name="Alain K."/>
            <person name="Jebbar M."/>
        </authorList>
    </citation>
    <scope>NUCLEOTIDE SEQUENCE</scope>
    <source>
        <strain evidence="2">NBRC 103626</strain>
    </source>
</reference>
<sequence length="103" mass="10799">MIRHISLAGSLLLLLAGAAQAGEAGGHYASWRGCLDRNFALQATLTSPVLAADAALRICRETETAYLAALAASPMLDAEEADQARPALVARARGWLLGRRASL</sequence>
<keyword evidence="1" id="KW-0732">Signal</keyword>
<comment type="caution">
    <text evidence="2">The sequence shown here is derived from an EMBL/GenBank/DDBJ whole genome shotgun (WGS) entry which is preliminary data.</text>
</comment>
<gene>
    <name evidence="2" type="ORF">NBEOAGPD_0060</name>
</gene>
<proteinExistence type="predicted"/>
<organism evidence="2 3">
    <name type="scientific">Methylobacterium gregans</name>
    <dbReference type="NCBI Taxonomy" id="374424"/>
    <lineage>
        <taxon>Bacteria</taxon>
        <taxon>Pseudomonadati</taxon>
        <taxon>Pseudomonadota</taxon>
        <taxon>Alphaproteobacteria</taxon>
        <taxon>Hyphomicrobiales</taxon>
        <taxon>Methylobacteriaceae</taxon>
        <taxon>Methylobacterium</taxon>
    </lineage>
</organism>
<reference evidence="2" key="2">
    <citation type="submission" date="2021-08" db="EMBL/GenBank/DDBJ databases">
        <authorList>
            <person name="Tani A."/>
            <person name="Ola A."/>
            <person name="Ogura Y."/>
            <person name="Katsura K."/>
            <person name="Hayashi T."/>
        </authorList>
    </citation>
    <scope>NUCLEOTIDE SEQUENCE</scope>
    <source>
        <strain evidence="2">NBRC 103626</strain>
    </source>
</reference>
<dbReference type="RefSeq" id="WP_238300374.1">
    <property type="nucleotide sequence ID" value="NZ_BPQM01000002.1"/>
</dbReference>